<feature type="transmembrane region" description="Helical" evidence="1">
    <location>
        <begin position="99"/>
        <end position="120"/>
    </location>
</feature>
<keyword evidence="1" id="KW-0472">Membrane</keyword>
<accession>A0AAD4J9X0</accession>
<reference evidence="2 3" key="1">
    <citation type="journal article" date="2021" name="Nat. Commun.">
        <title>Incipient diploidization of the medicinal plant Perilla within 10,000 years.</title>
        <authorList>
            <person name="Zhang Y."/>
            <person name="Shen Q."/>
            <person name="Leng L."/>
            <person name="Zhang D."/>
            <person name="Chen S."/>
            <person name="Shi Y."/>
            <person name="Ning Z."/>
            <person name="Chen S."/>
        </authorList>
    </citation>
    <scope>NUCLEOTIDE SEQUENCE [LARGE SCALE GENOMIC DNA]</scope>
    <source>
        <strain evidence="3">cv. PC099</strain>
    </source>
</reference>
<comment type="caution">
    <text evidence="2">The sequence shown here is derived from an EMBL/GenBank/DDBJ whole genome shotgun (WGS) entry which is preliminary data.</text>
</comment>
<feature type="transmembrane region" description="Helical" evidence="1">
    <location>
        <begin position="126"/>
        <end position="150"/>
    </location>
</feature>
<feature type="transmembrane region" description="Helical" evidence="1">
    <location>
        <begin position="70"/>
        <end position="87"/>
    </location>
</feature>
<evidence type="ECO:0000313" key="3">
    <source>
        <dbReference type="Proteomes" id="UP001190926"/>
    </source>
</evidence>
<dbReference type="InterPro" id="IPR053258">
    <property type="entry name" value="Ca-permeable_cation_channel"/>
</dbReference>
<dbReference type="PANTHER" id="PTHR34115:SF5">
    <property type="entry name" value="PROTEIN, PUTATIVE-RELATED"/>
    <property type="match status" value="1"/>
</dbReference>
<keyword evidence="1" id="KW-1133">Transmembrane helix</keyword>
<name>A0AAD4J9X0_PERFH</name>
<gene>
    <name evidence="2" type="ORF">C2S53_005074</name>
</gene>
<keyword evidence="3" id="KW-1185">Reference proteome</keyword>
<dbReference type="Proteomes" id="UP001190926">
    <property type="component" value="Unassembled WGS sequence"/>
</dbReference>
<keyword evidence="1" id="KW-0812">Transmembrane</keyword>
<protein>
    <submittedName>
        <fullName evidence="2">Uncharacterized protein</fullName>
    </submittedName>
</protein>
<evidence type="ECO:0000313" key="2">
    <source>
        <dbReference type="EMBL" id="KAH6829874.1"/>
    </source>
</evidence>
<feature type="transmembrane region" description="Helical" evidence="1">
    <location>
        <begin position="15"/>
        <end position="33"/>
    </location>
</feature>
<organism evidence="2 3">
    <name type="scientific">Perilla frutescens var. hirtella</name>
    <name type="common">Perilla citriodora</name>
    <name type="synonym">Perilla setoyensis</name>
    <dbReference type="NCBI Taxonomy" id="608512"/>
    <lineage>
        <taxon>Eukaryota</taxon>
        <taxon>Viridiplantae</taxon>
        <taxon>Streptophyta</taxon>
        <taxon>Embryophyta</taxon>
        <taxon>Tracheophyta</taxon>
        <taxon>Spermatophyta</taxon>
        <taxon>Magnoliopsida</taxon>
        <taxon>eudicotyledons</taxon>
        <taxon>Gunneridae</taxon>
        <taxon>Pentapetalae</taxon>
        <taxon>asterids</taxon>
        <taxon>lamiids</taxon>
        <taxon>Lamiales</taxon>
        <taxon>Lamiaceae</taxon>
        <taxon>Nepetoideae</taxon>
        <taxon>Elsholtzieae</taxon>
        <taxon>Perilla</taxon>
    </lineage>
</organism>
<proteinExistence type="predicted"/>
<dbReference type="PANTHER" id="PTHR34115">
    <property type="entry name" value="PROTEIN, PUTATIVE-RELATED"/>
    <property type="match status" value="1"/>
</dbReference>
<dbReference type="EMBL" id="SDAM02000103">
    <property type="protein sequence ID" value="KAH6829874.1"/>
    <property type="molecule type" value="Genomic_DNA"/>
</dbReference>
<sequence>MNDDEARMSSVRPRFSPVFLNIACYATLFLQLPMTSPHEMYVSSISTFLNFVILRYQGMEGTPFDTHPKTTTAAILCFLLLVCSIRAEAEAGFRSIRALSARCVSVFWCLTLASVVSLLLPDSIRPFLYVLCFVALFLELLQCSSCGRIWGKYKAWFILMINRRRIPRLPV</sequence>
<evidence type="ECO:0000256" key="1">
    <source>
        <dbReference type="SAM" id="Phobius"/>
    </source>
</evidence>
<dbReference type="AlphaFoldDB" id="A0AAD4J9X0"/>